<evidence type="ECO:0000256" key="3">
    <source>
        <dbReference type="SAM" id="MobiDB-lite"/>
    </source>
</evidence>
<feature type="compositionally biased region" description="Low complexity" evidence="3">
    <location>
        <begin position="88"/>
        <end position="103"/>
    </location>
</feature>
<dbReference type="GO" id="GO:0032131">
    <property type="term" value="F:alkylated DNA binding"/>
    <property type="evidence" value="ECO:0007669"/>
    <property type="project" value="TreeGrafter"/>
</dbReference>
<accession>A0A5A7NKP0</accession>
<sequence>MGQVGQPWEHGRVPSSLPASPLHAGGHPGTAPAATSVWVPQGPYSLESTLSVLQRGTHDPCTRVGRGEAWLCFSTPEGPASLRLTQPAAGPVAAEPGAAKPAVAEPPPHSSPAGHSFGGPSSPVRIRAWGPGARAALAGVPRLLGAGDDWSGFDESGFRASLPRAVNEARRRNPGLRLPATGRVFDALVPAILEQKVTVIEARYAWRYLVRRFGSPAPGPVPEGMAVAPDAHALRRVPSWEWHAARVDAKRSMTILRAAEAAAGLDRLGSRELTDGVSATLQTVPGIGPWTAAEVLQRTHGDPDSVSVGDFHLAAWVGYALTGRKTDDAGMLRLLEPWAGHRQRFVRMLGLTGFRKPSYGPRLSPEDHRRR</sequence>
<protein>
    <submittedName>
        <fullName evidence="4">3-methyladenine DNA glycosylase</fullName>
    </submittedName>
</protein>
<dbReference type="PANTHER" id="PTHR43003:SF6">
    <property type="entry name" value="DNA GLYCOSYLASE"/>
    <property type="match status" value="1"/>
</dbReference>
<organism evidence="4 5">
    <name type="scientific">Zafaria cholistanensis</name>
    <dbReference type="NCBI Taxonomy" id="1682741"/>
    <lineage>
        <taxon>Bacteria</taxon>
        <taxon>Bacillati</taxon>
        <taxon>Actinomycetota</taxon>
        <taxon>Actinomycetes</taxon>
        <taxon>Micrococcales</taxon>
        <taxon>Micrococcaceae</taxon>
        <taxon>Zafaria</taxon>
    </lineage>
</organism>
<dbReference type="EMBL" id="BKDJ01000001">
    <property type="protein sequence ID" value="GER21534.1"/>
    <property type="molecule type" value="Genomic_DNA"/>
</dbReference>
<dbReference type="PANTHER" id="PTHR43003">
    <property type="entry name" value="DNA-3-METHYLADENINE GLYCOSYLASE"/>
    <property type="match status" value="1"/>
</dbReference>
<evidence type="ECO:0000256" key="1">
    <source>
        <dbReference type="ARBA" id="ARBA00022763"/>
    </source>
</evidence>
<dbReference type="GO" id="GO:0006307">
    <property type="term" value="P:DNA alkylation repair"/>
    <property type="evidence" value="ECO:0007669"/>
    <property type="project" value="TreeGrafter"/>
</dbReference>
<evidence type="ECO:0000313" key="5">
    <source>
        <dbReference type="Proteomes" id="UP000325307"/>
    </source>
</evidence>
<dbReference type="SUPFAM" id="SSF48150">
    <property type="entry name" value="DNA-glycosylase"/>
    <property type="match status" value="1"/>
</dbReference>
<name>A0A5A7NKP0_9MICC</name>
<reference evidence="4 5" key="1">
    <citation type="submission" date="2019-09" db="EMBL/GenBank/DDBJ databases">
        <title>Arthrobacter zafarii sp. nov., a moderately thermotolerant and halotolerant actinobacterium isolated from Cholistan desert soil of Pakistan.</title>
        <authorList>
            <person name="Amin A."/>
            <person name="Ahmed I."/>
            <person name="Khalid N."/>
            <person name="Schumann P."/>
            <person name="Busse H.J."/>
            <person name="Khan I.U."/>
            <person name="Li S."/>
            <person name="Li W.J."/>
        </authorList>
    </citation>
    <scope>NUCLEOTIDE SEQUENCE [LARGE SCALE GENOMIC DNA]</scope>
    <source>
        <strain evidence="4 5">NCCP-1664</strain>
    </source>
</reference>
<comment type="caution">
    <text evidence="4">The sequence shown here is derived from an EMBL/GenBank/DDBJ whole genome shotgun (WGS) entry which is preliminary data.</text>
</comment>
<keyword evidence="5" id="KW-1185">Reference proteome</keyword>
<feature type="region of interest" description="Disordered" evidence="3">
    <location>
        <begin position="88"/>
        <end position="125"/>
    </location>
</feature>
<keyword evidence="2" id="KW-0234">DNA repair</keyword>
<dbReference type="GO" id="GO:0008725">
    <property type="term" value="F:DNA-3-methyladenine glycosylase activity"/>
    <property type="evidence" value="ECO:0007669"/>
    <property type="project" value="TreeGrafter"/>
</dbReference>
<dbReference type="InterPro" id="IPR051912">
    <property type="entry name" value="Alkylbase_DNA_Glycosylase/TA"/>
</dbReference>
<keyword evidence="1" id="KW-0227">DNA damage</keyword>
<feature type="compositionally biased region" description="Low complexity" evidence="3">
    <location>
        <begin position="23"/>
        <end position="35"/>
    </location>
</feature>
<dbReference type="InterPro" id="IPR011257">
    <property type="entry name" value="DNA_glycosylase"/>
</dbReference>
<evidence type="ECO:0000256" key="2">
    <source>
        <dbReference type="ARBA" id="ARBA00023204"/>
    </source>
</evidence>
<evidence type="ECO:0000313" key="4">
    <source>
        <dbReference type="EMBL" id="GER21534.1"/>
    </source>
</evidence>
<dbReference type="Gene3D" id="1.10.340.30">
    <property type="entry name" value="Hypothetical protein, domain 2"/>
    <property type="match status" value="1"/>
</dbReference>
<dbReference type="GO" id="GO:0043916">
    <property type="term" value="F:DNA-7-methylguanine glycosylase activity"/>
    <property type="evidence" value="ECO:0007669"/>
    <property type="project" value="TreeGrafter"/>
</dbReference>
<dbReference type="GO" id="GO:0032993">
    <property type="term" value="C:protein-DNA complex"/>
    <property type="evidence" value="ECO:0007669"/>
    <property type="project" value="TreeGrafter"/>
</dbReference>
<feature type="region of interest" description="Disordered" evidence="3">
    <location>
        <begin position="1"/>
        <end position="36"/>
    </location>
</feature>
<dbReference type="GO" id="GO:0005737">
    <property type="term" value="C:cytoplasm"/>
    <property type="evidence" value="ECO:0007669"/>
    <property type="project" value="TreeGrafter"/>
</dbReference>
<gene>
    <name evidence="4" type="ORF">NCCP1664_00310</name>
</gene>
<proteinExistence type="predicted"/>
<dbReference type="Proteomes" id="UP000325307">
    <property type="component" value="Unassembled WGS sequence"/>
</dbReference>
<dbReference type="GO" id="GO:0006285">
    <property type="term" value="P:base-excision repair, AP site formation"/>
    <property type="evidence" value="ECO:0007669"/>
    <property type="project" value="TreeGrafter"/>
</dbReference>
<dbReference type="AlphaFoldDB" id="A0A5A7NKP0"/>